<dbReference type="InterPro" id="IPR040964">
    <property type="entry name" value="SBD"/>
</dbReference>
<dbReference type="Pfam" id="PF17882">
    <property type="entry name" value="SBD"/>
    <property type="match status" value="1"/>
</dbReference>
<dbReference type="Pfam" id="PF09346">
    <property type="entry name" value="SMI1_KNR4"/>
    <property type="match status" value="1"/>
</dbReference>
<dbReference type="AlphaFoldDB" id="A0A841IXW9"/>
<dbReference type="Gene3D" id="3.40.1580.10">
    <property type="entry name" value="SMI1/KNR4-like"/>
    <property type="match status" value="1"/>
</dbReference>
<dbReference type="EMBL" id="JACHJO010000015">
    <property type="protein sequence ID" value="MBB6122126.1"/>
    <property type="molecule type" value="Genomic_DNA"/>
</dbReference>
<organism evidence="2 3">
    <name type="scientific">Nocardiopsis algeriensis</name>
    <dbReference type="NCBI Taxonomy" id="1478215"/>
    <lineage>
        <taxon>Bacteria</taxon>
        <taxon>Bacillati</taxon>
        <taxon>Actinomycetota</taxon>
        <taxon>Actinomycetes</taxon>
        <taxon>Streptosporangiales</taxon>
        <taxon>Nocardiopsidaceae</taxon>
        <taxon>Nocardiopsis</taxon>
    </lineage>
</organism>
<evidence type="ECO:0000259" key="1">
    <source>
        <dbReference type="SMART" id="SM00860"/>
    </source>
</evidence>
<dbReference type="SMART" id="SM00860">
    <property type="entry name" value="SMI1_KNR4"/>
    <property type="match status" value="1"/>
</dbReference>
<reference evidence="2 3" key="1">
    <citation type="submission" date="2020-08" db="EMBL/GenBank/DDBJ databases">
        <title>Genomic Encyclopedia of Type Strains, Phase III (KMG-III): the genomes of soil and plant-associated and newly described type strains.</title>
        <authorList>
            <person name="Whitman W."/>
        </authorList>
    </citation>
    <scope>NUCLEOTIDE SEQUENCE [LARGE SCALE GENOMIC DNA]</scope>
    <source>
        <strain evidence="2 3">CECT 8712</strain>
    </source>
</reference>
<accession>A0A841IXW9</accession>
<dbReference type="InterPro" id="IPR018958">
    <property type="entry name" value="Knr4/Smi1-like_dom"/>
</dbReference>
<dbReference type="Proteomes" id="UP000536604">
    <property type="component" value="Unassembled WGS sequence"/>
</dbReference>
<dbReference type="SUPFAM" id="SSF160631">
    <property type="entry name" value="SMI1/KNR4-like"/>
    <property type="match status" value="1"/>
</dbReference>
<name>A0A841IXW9_9ACTN</name>
<keyword evidence="3" id="KW-1185">Reference proteome</keyword>
<dbReference type="RefSeq" id="WP_343065107.1">
    <property type="nucleotide sequence ID" value="NZ_JACHJO010000015.1"/>
</dbReference>
<feature type="domain" description="Knr4/Smi1-like" evidence="1">
    <location>
        <begin position="364"/>
        <end position="487"/>
    </location>
</feature>
<gene>
    <name evidence="2" type="ORF">FHS13_004115</name>
</gene>
<evidence type="ECO:0000313" key="2">
    <source>
        <dbReference type="EMBL" id="MBB6122126.1"/>
    </source>
</evidence>
<protein>
    <recommendedName>
        <fullName evidence="1">Knr4/Smi1-like domain-containing protein</fullName>
    </recommendedName>
</protein>
<sequence>MPETAPALVFRTEQQRPGGGWVPGSRLTVGFEPGKAVSLAQLGWRDRDGNESTVGFDPAMTTFTGVRTGPDGTSYAWKGCLEKRLTARPVHRFRSGRAEEPQEDLKLLIEDGGAPVARVDWTDREGGGGVIVLRSIDLDRVGEANEVSEVKAGNEHFSAGEVAENLLDEDSTKWLSWRCADRVEFTMARPVRVRHYTLVSANDFADRDPRDWVLKGSVDRRRWDVLDTRSDEFFPRRHFARDFQVTGPAADTPYRYLRLEITRNCGASELQLESVRFSSAERTYESFAGHRYEAGKAPMPYTGTAGEAAVGIPRTAEDWRSYLAGYSADMLRVMDEEEILALLDEKEDSTGAGEHPTPWLGFDGATEEQIEALEERLGTRLPPSYRSFLAASDGWNVMGAFVYSLRGTSSVGWMRDLGSDWGLGEHHLKKEGMVGPTLLVSDETDAQYWLLDAGDVSPDGEWAAYIWASWYPGLGERHGSFAELVAAERASFEELSRDEGRPVRPEAADDLLAQGRRAALEGQAHEALDVFRRAEEKGSGAAAYLKVVLSAFLDLRGVHHKLRDLLRRPHVVAEIGTEQIRAEAVPLLLRSAGLDTFADAARELRLLDEALPGLGLPSDDQEWTAWLAERRTPEPPAFERALATARELAAHGADDDAWNVLEEALAEWCPLSPHRIAPVVLLTDPALRGAVTPRRAREAVFTPRGASSRP</sequence>
<comment type="caution">
    <text evidence="2">The sequence shown here is derived from an EMBL/GenBank/DDBJ whole genome shotgun (WGS) entry which is preliminary data.</text>
</comment>
<proteinExistence type="predicted"/>
<dbReference type="InterPro" id="IPR037883">
    <property type="entry name" value="Knr4/Smi1-like_sf"/>
</dbReference>
<evidence type="ECO:0000313" key="3">
    <source>
        <dbReference type="Proteomes" id="UP000536604"/>
    </source>
</evidence>
<dbReference type="Gene3D" id="2.60.120.260">
    <property type="entry name" value="Galactose-binding domain-like"/>
    <property type="match status" value="1"/>
</dbReference>